<dbReference type="Pfam" id="PF08299">
    <property type="entry name" value="Bac_DnaA_C"/>
    <property type="match status" value="1"/>
</dbReference>
<evidence type="ECO:0000259" key="1">
    <source>
        <dbReference type="SMART" id="SM00760"/>
    </source>
</evidence>
<dbReference type="SUPFAM" id="SSF48295">
    <property type="entry name" value="TrpR-like"/>
    <property type="match status" value="1"/>
</dbReference>
<gene>
    <name evidence="2" type="ordered locus">CCNA_01111</name>
</gene>
<reference evidence="2 3" key="1">
    <citation type="journal article" date="2010" name="J. Bacteriol.">
        <title>The genetic basis of laboratory adaptation in Caulobacter crescentus.</title>
        <authorList>
            <person name="Marks M.E."/>
            <person name="Castro-Rojas C.M."/>
            <person name="Teiling C."/>
            <person name="Du L."/>
            <person name="Kapatral V."/>
            <person name="Walunas T.L."/>
            <person name="Crosson S."/>
        </authorList>
    </citation>
    <scope>NUCLEOTIDE SEQUENCE [LARGE SCALE GENOMIC DNA]</scope>
    <source>
        <strain evidence="3">NA1000 / CB15N</strain>
    </source>
</reference>
<dbReference type="HOGENOM" id="CLU_155872_0_0_5"/>
<sequence>MLVQALEDIWAITPDPRRDRLTVGFVTHLVSLATGVPAVEIATPKRVSHTAVRARQLAIYLTHITLHWPLARVAFAFGRDRTTCGHACRKIEDLREDEAFDRRLCELEACLRQAPSHAQDLP</sequence>
<dbReference type="InterPro" id="IPR010921">
    <property type="entry name" value="Trp_repressor/repl_initiator"/>
</dbReference>
<dbReference type="Proteomes" id="UP000001364">
    <property type="component" value="Chromosome"/>
</dbReference>
<dbReference type="SMART" id="SM00760">
    <property type="entry name" value="Bac_DnaA_C"/>
    <property type="match status" value="1"/>
</dbReference>
<dbReference type="EMBL" id="CP001340">
    <property type="protein sequence ID" value="ACL94576.1"/>
    <property type="molecule type" value="Genomic_DNA"/>
</dbReference>
<dbReference type="GO" id="GO:0006275">
    <property type="term" value="P:regulation of DNA replication"/>
    <property type="evidence" value="ECO:0007669"/>
    <property type="project" value="InterPro"/>
</dbReference>
<dbReference type="GO" id="GO:0006270">
    <property type="term" value="P:DNA replication initiation"/>
    <property type="evidence" value="ECO:0007669"/>
    <property type="project" value="InterPro"/>
</dbReference>
<dbReference type="OrthoDB" id="8480222at2"/>
<dbReference type="GO" id="GO:0005524">
    <property type="term" value="F:ATP binding"/>
    <property type="evidence" value="ECO:0007669"/>
    <property type="project" value="InterPro"/>
</dbReference>
<dbReference type="Gene3D" id="1.10.1750.10">
    <property type="match status" value="1"/>
</dbReference>
<dbReference type="NCBIfam" id="NF004688">
    <property type="entry name" value="PRK06030.1-3"/>
    <property type="match status" value="1"/>
</dbReference>
<dbReference type="AlphaFoldDB" id="A0A0H3C6I0"/>
<dbReference type="SMR" id="A0A0H3C6I0"/>
<evidence type="ECO:0000313" key="2">
    <source>
        <dbReference type="EMBL" id="ACL94576.1"/>
    </source>
</evidence>
<protein>
    <submittedName>
        <fullName evidence="2">DnaA-related protein</fullName>
    </submittedName>
</protein>
<dbReference type="RefSeq" id="WP_010918942.1">
    <property type="nucleotide sequence ID" value="NC_011916.1"/>
</dbReference>
<dbReference type="PATRIC" id="fig|565050.3.peg.1092"/>
<evidence type="ECO:0000313" key="3">
    <source>
        <dbReference type="Proteomes" id="UP000001364"/>
    </source>
</evidence>
<dbReference type="KEGG" id="ccs:CCNA_01111"/>
<dbReference type="GO" id="GO:0043565">
    <property type="term" value="F:sequence-specific DNA binding"/>
    <property type="evidence" value="ECO:0007669"/>
    <property type="project" value="InterPro"/>
</dbReference>
<organism evidence="2 3">
    <name type="scientific">Caulobacter vibrioides (strain NA1000 / CB15N)</name>
    <name type="common">Caulobacter crescentus</name>
    <dbReference type="NCBI Taxonomy" id="565050"/>
    <lineage>
        <taxon>Bacteria</taxon>
        <taxon>Pseudomonadati</taxon>
        <taxon>Pseudomonadota</taxon>
        <taxon>Alphaproteobacteria</taxon>
        <taxon>Caulobacterales</taxon>
        <taxon>Caulobacteraceae</taxon>
        <taxon>Caulobacter</taxon>
    </lineage>
</organism>
<proteinExistence type="predicted"/>
<dbReference type="InterPro" id="IPR013159">
    <property type="entry name" value="DnaA_C"/>
</dbReference>
<dbReference type="CDD" id="cd06571">
    <property type="entry name" value="Bac_DnaA_C"/>
    <property type="match status" value="1"/>
</dbReference>
<feature type="domain" description="Chromosomal replication initiator DnaA C-terminal" evidence="1">
    <location>
        <begin position="22"/>
        <end position="91"/>
    </location>
</feature>
<name>A0A0H3C6I0_CAUVN</name>
<accession>A0A0H3C6I0</accession>
<keyword evidence="3" id="KW-1185">Reference proteome</keyword>